<evidence type="ECO:0000313" key="2">
    <source>
        <dbReference type="Proteomes" id="UP001321804"/>
    </source>
</evidence>
<proteinExistence type="predicted"/>
<gene>
    <name evidence="1" type="ORF">KIMC2_02870</name>
</gene>
<organism evidence="1 2">
    <name type="scientific">Xylocopilactobacillus apis</name>
    <dbReference type="NCBI Taxonomy" id="2932183"/>
    <lineage>
        <taxon>Bacteria</taxon>
        <taxon>Bacillati</taxon>
        <taxon>Bacillota</taxon>
        <taxon>Bacilli</taxon>
        <taxon>Lactobacillales</taxon>
        <taxon>Lactobacillaceae</taxon>
        <taxon>Xylocopilactobacillus</taxon>
    </lineage>
</organism>
<dbReference type="Proteomes" id="UP001321804">
    <property type="component" value="Chromosome"/>
</dbReference>
<protein>
    <submittedName>
        <fullName evidence="1">Uncharacterized protein</fullName>
    </submittedName>
</protein>
<dbReference type="EMBL" id="AP026801">
    <property type="protein sequence ID" value="BDR55725.1"/>
    <property type="molecule type" value="Genomic_DNA"/>
</dbReference>
<keyword evidence="2" id="KW-1185">Reference proteome</keyword>
<reference evidence="1 2" key="1">
    <citation type="journal article" date="2023" name="Microbiol. Spectr.">
        <title>Symbiosis of Carpenter Bees with Uncharacterized Lactic Acid Bacteria Showing NAD Auxotrophy.</title>
        <authorList>
            <person name="Kawasaki S."/>
            <person name="Ozawa K."/>
            <person name="Mori T."/>
            <person name="Yamamoto A."/>
            <person name="Ito M."/>
            <person name="Ohkuma M."/>
            <person name="Sakamoto M."/>
            <person name="Matsutani M."/>
        </authorList>
    </citation>
    <scope>NUCLEOTIDE SEQUENCE [LARGE SCALE GENOMIC DNA]</scope>
    <source>
        <strain evidence="1 2">KimC2</strain>
    </source>
</reference>
<sequence length="99" mass="11430">MASHPSFNCQNIPLTKTSEPIGKLTMERFDKYDELYLLEAIQDAGLKNVQVIEADEIKQKMLDTFVDFSLNKSDDRLFLNFKEGGALEKLDTLLCWVLW</sequence>
<dbReference type="KEGG" id="xak:KIMC2_02870"/>
<accession>A0AAU9D7S8</accession>
<evidence type="ECO:0000313" key="1">
    <source>
        <dbReference type="EMBL" id="BDR55725.1"/>
    </source>
</evidence>
<dbReference type="AlphaFoldDB" id="A0AAU9D7S8"/>
<name>A0AAU9D7S8_9LACO</name>